<evidence type="ECO:0000313" key="3">
    <source>
        <dbReference type="Proteomes" id="UP001347796"/>
    </source>
</evidence>
<proteinExistence type="predicted"/>
<protein>
    <submittedName>
        <fullName evidence="2">Uncharacterized protein</fullName>
    </submittedName>
</protein>
<accession>A0AAN8G1M7</accession>
<dbReference type="EMBL" id="JAZGQO010000021">
    <property type="protein sequence ID" value="KAK6166111.1"/>
    <property type="molecule type" value="Genomic_DNA"/>
</dbReference>
<feature type="compositionally biased region" description="Polar residues" evidence="1">
    <location>
        <begin position="1"/>
        <end position="52"/>
    </location>
</feature>
<feature type="region of interest" description="Disordered" evidence="1">
    <location>
        <begin position="1"/>
        <end position="98"/>
    </location>
</feature>
<gene>
    <name evidence="2" type="ORF">SNE40_022877</name>
</gene>
<organism evidence="2 3">
    <name type="scientific">Patella caerulea</name>
    <name type="common">Rayed Mediterranean limpet</name>
    <dbReference type="NCBI Taxonomy" id="87958"/>
    <lineage>
        <taxon>Eukaryota</taxon>
        <taxon>Metazoa</taxon>
        <taxon>Spiralia</taxon>
        <taxon>Lophotrochozoa</taxon>
        <taxon>Mollusca</taxon>
        <taxon>Gastropoda</taxon>
        <taxon>Patellogastropoda</taxon>
        <taxon>Patelloidea</taxon>
        <taxon>Patellidae</taxon>
        <taxon>Patella</taxon>
    </lineage>
</organism>
<reference evidence="2 3" key="1">
    <citation type="submission" date="2024-01" db="EMBL/GenBank/DDBJ databases">
        <title>The genome of the rayed Mediterranean limpet Patella caerulea (Linnaeus, 1758).</title>
        <authorList>
            <person name="Anh-Thu Weber A."/>
            <person name="Halstead-Nussloch G."/>
        </authorList>
    </citation>
    <scope>NUCLEOTIDE SEQUENCE [LARGE SCALE GENOMIC DNA]</scope>
    <source>
        <strain evidence="2">AATW-2023a</strain>
        <tissue evidence="2">Whole specimen</tissue>
    </source>
</reference>
<dbReference type="AlphaFoldDB" id="A0AAN8G1M7"/>
<sequence length="288" mass="31868">MDSTSKTDGIQTRSMAKQTDNVGQQVDPLNNEGQTRNLPAKSTNDATLQSSEGPVIVSPKINQGVENNSNQSNKAQAAAVNLDKQSISSRKSKNSSTKGLEALSNLAKIKAKYEFDKKIKELELKRKLEEAEYNKQKIICESQLELLRGELELAIAEASASVYSEHNSIIDNESLIQVHDDDNRHSNTQNWVDNLPETNNDGIAQPQVTSDEHPQLSQNLTGLDPMSKPFVPVFNSANLVPVQQLSQQDINERLVASLSKRLSGTQLIIFHEVYGFKYATAYKNQMGT</sequence>
<evidence type="ECO:0000256" key="1">
    <source>
        <dbReference type="SAM" id="MobiDB-lite"/>
    </source>
</evidence>
<name>A0AAN8G1M7_PATCE</name>
<dbReference type="Proteomes" id="UP001347796">
    <property type="component" value="Unassembled WGS sequence"/>
</dbReference>
<evidence type="ECO:0000313" key="2">
    <source>
        <dbReference type="EMBL" id="KAK6166111.1"/>
    </source>
</evidence>
<comment type="caution">
    <text evidence="2">The sequence shown here is derived from an EMBL/GenBank/DDBJ whole genome shotgun (WGS) entry which is preliminary data.</text>
</comment>
<keyword evidence="3" id="KW-1185">Reference proteome</keyword>
<feature type="compositionally biased region" description="Low complexity" evidence="1">
    <location>
        <begin position="67"/>
        <end position="98"/>
    </location>
</feature>